<dbReference type="GeneID" id="68748886"/>
<evidence type="ECO:0000313" key="2">
    <source>
        <dbReference type="Proteomes" id="UP000005877"/>
    </source>
</evidence>
<proteinExistence type="predicted"/>
<gene>
    <name evidence="1" type="ordered locus">Mhar_1457</name>
</gene>
<organism evidence="1 2">
    <name type="scientific">Methanothrix harundinacea (strain 6Ac)</name>
    <name type="common">Methanosaeta harundinacea</name>
    <dbReference type="NCBI Taxonomy" id="1110509"/>
    <lineage>
        <taxon>Archaea</taxon>
        <taxon>Methanobacteriati</taxon>
        <taxon>Methanobacteriota</taxon>
        <taxon>Stenosarchaea group</taxon>
        <taxon>Methanomicrobia</taxon>
        <taxon>Methanotrichales</taxon>
        <taxon>Methanotrichaceae</taxon>
        <taxon>Methanothrix</taxon>
    </lineage>
</organism>
<evidence type="ECO:0000313" key="1">
    <source>
        <dbReference type="EMBL" id="AET64821.1"/>
    </source>
</evidence>
<dbReference type="AlphaFoldDB" id="G7WKJ4"/>
<dbReference type="EMBL" id="CP003117">
    <property type="protein sequence ID" value="AET64821.1"/>
    <property type="molecule type" value="Genomic_DNA"/>
</dbReference>
<dbReference type="RefSeq" id="WP_014587005.1">
    <property type="nucleotide sequence ID" value="NC_017527.1"/>
</dbReference>
<dbReference type="KEGG" id="mhi:Mhar_1457"/>
<reference evidence="1 2" key="1">
    <citation type="journal article" date="2012" name="PLoS ONE">
        <title>The genome characteristics and predicted function of methyl-group oxidation pathway in the obligate aceticlastic methanogens, Methanosaeta spp.</title>
        <authorList>
            <person name="Zhu J."/>
            <person name="Zheng H."/>
            <person name="Ai G."/>
            <person name="Zhang G."/>
            <person name="Liu D."/>
            <person name="Liu X."/>
            <person name="Dong X."/>
        </authorList>
    </citation>
    <scope>NUCLEOTIDE SEQUENCE [LARGE SCALE GENOMIC DNA]</scope>
    <source>
        <strain evidence="1 2">6Ac</strain>
    </source>
</reference>
<name>G7WKJ4_METH6</name>
<accession>G7WKJ4</accession>
<dbReference type="Proteomes" id="UP000005877">
    <property type="component" value="Chromosome"/>
</dbReference>
<keyword evidence="2" id="KW-1185">Reference proteome</keyword>
<dbReference type="GO" id="GO:0016740">
    <property type="term" value="F:transferase activity"/>
    <property type="evidence" value="ECO:0007669"/>
    <property type="project" value="UniProtKB-KW"/>
</dbReference>
<dbReference type="InterPro" id="IPR016181">
    <property type="entry name" value="Acyl_CoA_acyltransferase"/>
</dbReference>
<protein>
    <submittedName>
        <fullName evidence="1">L-2,4-diaminobutyric acid acetyltransferase</fullName>
    </submittedName>
</protein>
<dbReference type="PATRIC" id="fig|1110509.7.peg.1624"/>
<dbReference type="HOGENOM" id="CLU_2152614_0_0_2"/>
<keyword evidence="1" id="KW-0808">Transferase</keyword>
<dbReference type="SUPFAM" id="SSF55729">
    <property type="entry name" value="Acyl-CoA N-acyltransferases (Nat)"/>
    <property type="match status" value="1"/>
</dbReference>
<dbReference type="Gene3D" id="3.40.630.30">
    <property type="match status" value="1"/>
</dbReference>
<sequence length="111" mass="11357">MGPGSDGGSFRGGPEAGGLATAKEVVLRRPEVSDGAKICALAKETPPLDKNSAYSYLLLCRHFADTCSVAEEDGEIVGFLTGYLPPDRGGSSSYGSWRWTLGGGVAASGSS</sequence>
<dbReference type="STRING" id="1110509.Mhar_1457"/>